<feature type="compositionally biased region" description="Acidic residues" evidence="2">
    <location>
        <begin position="250"/>
        <end position="268"/>
    </location>
</feature>
<gene>
    <name evidence="3" type="ORF">WICPIJ_009710</name>
</gene>
<reference evidence="3" key="2">
    <citation type="submission" date="2021-01" db="EMBL/GenBank/DDBJ databases">
        <authorList>
            <person name="Schikora-Tamarit M.A."/>
        </authorList>
    </citation>
    <scope>NUCLEOTIDE SEQUENCE</scope>
    <source>
        <strain evidence="3">CBS2887</strain>
    </source>
</reference>
<accession>A0A9P8PJV4</accession>
<evidence type="ECO:0000256" key="1">
    <source>
        <dbReference type="SAM" id="Coils"/>
    </source>
</evidence>
<evidence type="ECO:0000313" key="4">
    <source>
        <dbReference type="Proteomes" id="UP000774326"/>
    </source>
</evidence>
<feature type="compositionally biased region" description="Polar residues" evidence="2">
    <location>
        <begin position="452"/>
        <end position="461"/>
    </location>
</feature>
<feature type="compositionally biased region" description="Polar residues" evidence="2">
    <location>
        <begin position="286"/>
        <end position="296"/>
    </location>
</feature>
<dbReference type="Proteomes" id="UP000774326">
    <property type="component" value="Unassembled WGS sequence"/>
</dbReference>
<feature type="coiled-coil region" evidence="1">
    <location>
        <begin position="606"/>
        <end position="633"/>
    </location>
</feature>
<name>A0A9P8PJV4_WICPI</name>
<feature type="region of interest" description="Disordered" evidence="2">
    <location>
        <begin position="425"/>
        <end position="473"/>
    </location>
</feature>
<evidence type="ECO:0000256" key="2">
    <source>
        <dbReference type="SAM" id="MobiDB-lite"/>
    </source>
</evidence>
<feature type="region of interest" description="Disordered" evidence="2">
    <location>
        <begin position="372"/>
        <end position="413"/>
    </location>
</feature>
<feature type="compositionally biased region" description="Low complexity" evidence="2">
    <location>
        <begin position="307"/>
        <end position="323"/>
    </location>
</feature>
<dbReference type="EMBL" id="JAEUBG010005608">
    <property type="protein sequence ID" value="KAH3673618.1"/>
    <property type="molecule type" value="Genomic_DNA"/>
</dbReference>
<feature type="compositionally biased region" description="Low complexity" evidence="2">
    <location>
        <begin position="489"/>
        <end position="498"/>
    </location>
</feature>
<dbReference type="AlphaFoldDB" id="A0A9P8PJV4"/>
<feature type="compositionally biased region" description="Polar residues" evidence="2">
    <location>
        <begin position="845"/>
        <end position="869"/>
    </location>
</feature>
<sequence length="1080" mass="118686">MAAKDRMSKSQDYRSRLDKLTDSILAKSSYTITQIQETLKQTSNLKHQSSPGTLSSNSGKLNQLTSNLAQYQKYLAQLNTLLLRTEFFEDQLTLLETDITHTLNSNGSPTWDDLNLRTIESTLENLCLEFKHLSKRIEGLVRQGLLDLYSGRPVSVSVSKSPTAATTTAGNNAKLNNKRLSINTDEIVTGLGINTVTEPSYSFSNSNKEAMTPRSVKRHSYSSINRHSYHSIQRTPRTPLSQTFNANDLQSDEGEEDPDEQYQSDESEGSQSEKFMSQLKPIRCVSNKQTPSSTPTFPEDTTHMDHSSVTSQSTTTSISRRASLRNSVNSNKFNLLASIPKRYSQCQSARNSRLIEGMDLSTTTTNNATSVSTSASMLHETMDRSKSQNHKNRDTIDSTALNTSSSSFQSDSLFSQTRSSSIVDGVNATPNGIIDQFSPGRSLSPKRERGINVNNKDQNASPLAGKSDQTSHRPLKYKAKSIADFLPQPQLSLSPSHSKSPKESTNINGLRLGDPFKDPRKKRQSMNLRHFTSCETGLKLSFGLTMSEVNNYHENGGVTEFGGFLDSVVKTNSNGQIQNYQDQTQKKQEHEEQNHVGDLTDESVVIYDESVQAQELEAEIAEEQDEQVEDFRRILEQRQSPRRLQTLAEDEEADEFGTTFEHKLNRSNSLDSIFSVMTSKIPIIPASASSAATEHSPDRATSKMHFSIRSDSTNIRHMPSRNFSKPTLTWMRNISQSSTLASARISHQTSIGNLSTFGDLNTSGVSLNKVTMISVNTPSTRTFALNSKTKQNLSNLLSVANTNANFADNRNSVMDSRVSSAESVASEVKVTETASTPKPSIFNRLFSSSSTNEPNATSANPASNGISNGVSGGPGTSVISPVKTQELKPSALSALNKNMLRHQTSLQSMKEKADLAEEGEPIDINHLVLTKKKSMKSLSHKPSIINLPPSSYSGDNQCFIQSEYSSSITSSSRPITISHSSTHVIPNQEQMASNSKYLNNNILDSFITTINSYIPSNHSPQLLSSSSGATAANGGNERFVDDVKNNYVQKHRPTSKIDSVVASTSSGLKFVQGSNNVKQD</sequence>
<keyword evidence="4" id="KW-1185">Reference proteome</keyword>
<proteinExistence type="predicted"/>
<feature type="region of interest" description="Disordered" evidence="2">
    <location>
        <begin position="198"/>
        <end position="323"/>
    </location>
</feature>
<feature type="compositionally biased region" description="Polar residues" evidence="2">
    <location>
        <begin position="198"/>
        <end position="209"/>
    </location>
</feature>
<organism evidence="3 4">
    <name type="scientific">Wickerhamomyces pijperi</name>
    <name type="common">Yeast</name>
    <name type="synonym">Pichia pijperi</name>
    <dbReference type="NCBI Taxonomy" id="599730"/>
    <lineage>
        <taxon>Eukaryota</taxon>
        <taxon>Fungi</taxon>
        <taxon>Dikarya</taxon>
        <taxon>Ascomycota</taxon>
        <taxon>Saccharomycotina</taxon>
        <taxon>Saccharomycetes</taxon>
        <taxon>Phaffomycetales</taxon>
        <taxon>Wickerhamomycetaceae</taxon>
        <taxon>Wickerhamomyces</taxon>
    </lineage>
</organism>
<protein>
    <submittedName>
        <fullName evidence="3">Uncharacterized protein</fullName>
    </submittedName>
</protein>
<feature type="compositionally biased region" description="Basic and acidic residues" evidence="2">
    <location>
        <begin position="380"/>
        <end position="396"/>
    </location>
</feature>
<comment type="caution">
    <text evidence="3">The sequence shown here is derived from an EMBL/GenBank/DDBJ whole genome shotgun (WGS) entry which is preliminary data.</text>
</comment>
<evidence type="ECO:0000313" key="3">
    <source>
        <dbReference type="EMBL" id="KAH3673618.1"/>
    </source>
</evidence>
<keyword evidence="1" id="KW-0175">Coiled coil</keyword>
<feature type="compositionally biased region" description="Low complexity" evidence="2">
    <location>
        <begin position="404"/>
        <end position="413"/>
    </location>
</feature>
<feature type="region of interest" description="Disordered" evidence="2">
    <location>
        <begin position="489"/>
        <end position="524"/>
    </location>
</feature>
<reference evidence="3" key="1">
    <citation type="journal article" date="2021" name="Open Biol.">
        <title>Shared evolutionary footprints suggest mitochondrial oxidative damage underlies multiple complex I losses in fungi.</title>
        <authorList>
            <person name="Schikora-Tamarit M.A."/>
            <person name="Marcet-Houben M."/>
            <person name="Nosek J."/>
            <person name="Gabaldon T."/>
        </authorList>
    </citation>
    <scope>NUCLEOTIDE SEQUENCE</scope>
    <source>
        <strain evidence="3">CBS2887</strain>
    </source>
</reference>
<feature type="compositionally biased region" description="Polar residues" evidence="2">
    <location>
        <begin position="221"/>
        <end position="249"/>
    </location>
</feature>
<dbReference type="OrthoDB" id="3980557at2759"/>
<feature type="region of interest" description="Disordered" evidence="2">
    <location>
        <begin position="839"/>
        <end position="880"/>
    </location>
</feature>